<dbReference type="InterPro" id="IPR016192">
    <property type="entry name" value="APOBEC/CMP_deaminase_Zn-bd"/>
</dbReference>
<dbReference type="GO" id="GO:0042802">
    <property type="term" value="F:identical protein binding"/>
    <property type="evidence" value="ECO:0007669"/>
    <property type="project" value="UniProtKB-ARBA"/>
</dbReference>
<dbReference type="InterPro" id="IPR002125">
    <property type="entry name" value="CMP_dCMP_dom"/>
</dbReference>
<dbReference type="InterPro" id="IPR006262">
    <property type="entry name" value="Cyt_deam_tetra"/>
</dbReference>
<feature type="region of interest" description="Disordered" evidence="14">
    <location>
        <begin position="149"/>
        <end position="177"/>
    </location>
</feature>
<dbReference type="Proteomes" id="UP000007110">
    <property type="component" value="Unassembled WGS sequence"/>
</dbReference>
<name>A0A7M7NYV9_STRPU</name>
<accession>A0A7M7NYV9</accession>
<sequence length="177" mass="19612">MDHLPEVIQELITKSNEAKNNAFCPYSNFRVGAALLTDDGTIIQGCNVENASYTLGICAERCAIFKAVSEGYRHFKAMAISTDVEKLYSTPCGACRQIMYEFGSDMDVYMTRPDLTYIKKTPRDILCYPFGPEELRMLKSGEVPKVDGDLNDNKMVDGTGDAKAHKKHKGDTAIPAQ</sequence>
<feature type="binding site" evidence="11">
    <location>
        <begin position="47"/>
        <end position="53"/>
    </location>
    <ligand>
        <name>substrate</name>
    </ligand>
</feature>
<comment type="function">
    <text evidence="2 13">This enzyme scavenges exogenous and endogenous cytidine and 2'-deoxycytidine for UMP synthesis.</text>
</comment>
<dbReference type="Gene3D" id="3.40.140.10">
    <property type="entry name" value="Cytidine Deaminase, domain 2"/>
    <property type="match status" value="1"/>
</dbReference>
<dbReference type="FunCoup" id="A0A7M7NYV9">
    <property type="interactions" value="133"/>
</dbReference>
<comment type="similarity">
    <text evidence="3 13">Belongs to the cytidine and deoxycytidylate deaminase family.</text>
</comment>
<dbReference type="NCBIfam" id="TIGR01354">
    <property type="entry name" value="cyt_deam_tetra"/>
    <property type="match status" value="1"/>
</dbReference>
<comment type="catalytic activity">
    <reaction evidence="9 13">
        <text>cytidine + H2O + H(+) = uridine + NH4(+)</text>
        <dbReference type="Rhea" id="RHEA:16069"/>
        <dbReference type="ChEBI" id="CHEBI:15377"/>
        <dbReference type="ChEBI" id="CHEBI:15378"/>
        <dbReference type="ChEBI" id="CHEBI:16704"/>
        <dbReference type="ChEBI" id="CHEBI:17562"/>
        <dbReference type="ChEBI" id="CHEBI:28938"/>
        <dbReference type="EC" id="3.5.4.5"/>
    </reaction>
</comment>
<comment type="cofactor">
    <cofactor evidence="1 12 13">
        <name>Zn(2+)</name>
        <dbReference type="ChEBI" id="CHEBI:29105"/>
    </cofactor>
</comment>
<evidence type="ECO:0000256" key="3">
    <source>
        <dbReference type="ARBA" id="ARBA00006576"/>
    </source>
</evidence>
<dbReference type="PANTHER" id="PTHR11644:SF2">
    <property type="entry name" value="CYTIDINE DEAMINASE"/>
    <property type="match status" value="1"/>
</dbReference>
<dbReference type="GO" id="GO:0004126">
    <property type="term" value="F:cytidine deaminase activity"/>
    <property type="evidence" value="ECO:0000318"/>
    <property type="project" value="GO_Central"/>
</dbReference>
<dbReference type="AlphaFoldDB" id="A0A7M7NYV9"/>
<dbReference type="EC" id="3.5.4.5" evidence="4 13"/>
<evidence type="ECO:0000313" key="17">
    <source>
        <dbReference type="Proteomes" id="UP000007110"/>
    </source>
</evidence>
<evidence type="ECO:0000256" key="6">
    <source>
        <dbReference type="ARBA" id="ARBA00022801"/>
    </source>
</evidence>
<dbReference type="Pfam" id="PF00383">
    <property type="entry name" value="dCMP_cyt_deam_1"/>
    <property type="match status" value="1"/>
</dbReference>
<dbReference type="GO" id="GO:0005829">
    <property type="term" value="C:cytosol"/>
    <property type="evidence" value="ECO:0000318"/>
    <property type="project" value="GO_Central"/>
</dbReference>
<organism evidence="16 17">
    <name type="scientific">Strongylocentrotus purpuratus</name>
    <name type="common">Purple sea urchin</name>
    <dbReference type="NCBI Taxonomy" id="7668"/>
    <lineage>
        <taxon>Eukaryota</taxon>
        <taxon>Metazoa</taxon>
        <taxon>Echinodermata</taxon>
        <taxon>Eleutherozoa</taxon>
        <taxon>Echinozoa</taxon>
        <taxon>Echinoidea</taxon>
        <taxon>Euechinoidea</taxon>
        <taxon>Echinacea</taxon>
        <taxon>Camarodonta</taxon>
        <taxon>Echinidea</taxon>
        <taxon>Strongylocentrotidae</taxon>
        <taxon>Strongylocentrotus</taxon>
    </lineage>
</organism>
<dbReference type="InParanoid" id="A0A7M7NYV9"/>
<evidence type="ECO:0000256" key="10">
    <source>
        <dbReference type="PIRSR" id="PIRSR606262-1"/>
    </source>
</evidence>
<feature type="binding site" evidence="12">
    <location>
        <position position="92"/>
    </location>
    <ligand>
        <name>Zn(2+)</name>
        <dbReference type="ChEBI" id="CHEBI:29105"/>
        <note>catalytic</note>
    </ligand>
</feature>
<feature type="domain" description="CMP/dCMP-type deaminase" evidence="15">
    <location>
        <begin position="6"/>
        <end position="138"/>
    </location>
</feature>
<dbReference type="PROSITE" id="PS51747">
    <property type="entry name" value="CYT_DCMP_DEAMINASES_2"/>
    <property type="match status" value="1"/>
</dbReference>
<dbReference type="OMA" id="IEIYFMG"/>
<dbReference type="PANTHER" id="PTHR11644">
    <property type="entry name" value="CYTIDINE DEAMINASE"/>
    <property type="match status" value="1"/>
</dbReference>
<dbReference type="GO" id="GO:0072527">
    <property type="term" value="P:pyrimidine-containing compound metabolic process"/>
    <property type="evidence" value="ECO:0007669"/>
    <property type="project" value="UniProtKB-ARBA"/>
</dbReference>
<evidence type="ECO:0000313" key="16">
    <source>
        <dbReference type="EnsemblMetazoa" id="XP_030842627"/>
    </source>
</evidence>
<keyword evidence="17" id="KW-1185">Reference proteome</keyword>
<feature type="active site" description="Proton donor" evidence="10">
    <location>
        <position position="60"/>
    </location>
</feature>
<dbReference type="NCBIfam" id="NF004064">
    <property type="entry name" value="PRK05578.1"/>
    <property type="match status" value="1"/>
</dbReference>
<dbReference type="GO" id="GO:0008270">
    <property type="term" value="F:zinc ion binding"/>
    <property type="evidence" value="ECO:0000318"/>
    <property type="project" value="GO_Central"/>
</dbReference>
<protein>
    <recommendedName>
        <fullName evidence="4 13">Cytidine deaminase</fullName>
        <ecNumber evidence="4 13">3.5.4.5</ecNumber>
    </recommendedName>
    <alternativeName>
        <fullName evidence="8 13">Cytidine aminohydrolase</fullName>
    </alternativeName>
</protein>
<evidence type="ECO:0000259" key="15">
    <source>
        <dbReference type="PROSITE" id="PS51747"/>
    </source>
</evidence>
<evidence type="ECO:0000256" key="11">
    <source>
        <dbReference type="PIRSR" id="PIRSR606262-2"/>
    </source>
</evidence>
<evidence type="ECO:0000256" key="4">
    <source>
        <dbReference type="ARBA" id="ARBA00012783"/>
    </source>
</evidence>
<dbReference type="PROSITE" id="PS00903">
    <property type="entry name" value="CYT_DCMP_DEAMINASES_1"/>
    <property type="match status" value="1"/>
</dbReference>
<evidence type="ECO:0000256" key="14">
    <source>
        <dbReference type="SAM" id="MobiDB-lite"/>
    </source>
</evidence>
<dbReference type="KEGG" id="spu:580762"/>
<proteinExistence type="inferred from homology"/>
<feature type="compositionally biased region" description="Basic and acidic residues" evidence="14">
    <location>
        <begin position="149"/>
        <end position="163"/>
    </location>
</feature>
<reference evidence="17" key="1">
    <citation type="submission" date="2015-02" db="EMBL/GenBank/DDBJ databases">
        <title>Genome sequencing for Strongylocentrotus purpuratus.</title>
        <authorList>
            <person name="Murali S."/>
            <person name="Liu Y."/>
            <person name="Vee V."/>
            <person name="English A."/>
            <person name="Wang M."/>
            <person name="Skinner E."/>
            <person name="Han Y."/>
            <person name="Muzny D.M."/>
            <person name="Worley K.C."/>
            <person name="Gibbs R.A."/>
        </authorList>
    </citation>
    <scope>NUCLEOTIDE SEQUENCE</scope>
</reference>
<dbReference type="CTD" id="978"/>
<dbReference type="SUPFAM" id="SSF53927">
    <property type="entry name" value="Cytidine deaminase-like"/>
    <property type="match status" value="1"/>
</dbReference>
<dbReference type="InterPro" id="IPR016193">
    <property type="entry name" value="Cytidine_deaminase-like"/>
</dbReference>
<dbReference type="FunFam" id="3.40.140.10:FF:000008">
    <property type="entry name" value="Cytidine deaminase"/>
    <property type="match status" value="1"/>
</dbReference>
<keyword evidence="6 13" id="KW-0378">Hydrolase</keyword>
<reference evidence="16" key="2">
    <citation type="submission" date="2021-01" db="UniProtKB">
        <authorList>
            <consortium name="EnsemblMetazoa"/>
        </authorList>
    </citation>
    <scope>IDENTIFICATION</scope>
</reference>
<feature type="binding site" evidence="12">
    <location>
        <position position="58"/>
    </location>
    <ligand>
        <name>Zn(2+)</name>
        <dbReference type="ChEBI" id="CHEBI:29105"/>
        <note>catalytic</note>
    </ligand>
</feature>
<keyword evidence="7 12" id="KW-0862">Zinc</keyword>
<dbReference type="CDD" id="cd01283">
    <property type="entry name" value="cytidine_deaminase"/>
    <property type="match status" value="1"/>
</dbReference>
<dbReference type="RefSeq" id="XP_030842627.1">
    <property type="nucleotide sequence ID" value="XM_030986767.1"/>
</dbReference>
<evidence type="ECO:0000256" key="13">
    <source>
        <dbReference type="RuleBase" id="RU364006"/>
    </source>
</evidence>
<keyword evidence="5 12" id="KW-0479">Metal-binding</keyword>
<evidence type="ECO:0000256" key="12">
    <source>
        <dbReference type="PIRSR" id="PIRSR606262-3"/>
    </source>
</evidence>
<dbReference type="OrthoDB" id="414540at2759"/>
<comment type="catalytic activity">
    <reaction evidence="13">
        <text>2'-deoxycytidine + H2O + H(+) = 2'-deoxyuridine + NH4(+)</text>
        <dbReference type="Rhea" id="RHEA:13433"/>
        <dbReference type="ChEBI" id="CHEBI:15377"/>
        <dbReference type="ChEBI" id="CHEBI:15378"/>
        <dbReference type="ChEBI" id="CHEBI:15698"/>
        <dbReference type="ChEBI" id="CHEBI:16450"/>
        <dbReference type="ChEBI" id="CHEBI:28938"/>
        <dbReference type="EC" id="3.5.4.5"/>
    </reaction>
</comment>
<evidence type="ECO:0000256" key="7">
    <source>
        <dbReference type="ARBA" id="ARBA00022833"/>
    </source>
</evidence>
<evidence type="ECO:0000256" key="1">
    <source>
        <dbReference type="ARBA" id="ARBA00001947"/>
    </source>
</evidence>
<evidence type="ECO:0000256" key="9">
    <source>
        <dbReference type="ARBA" id="ARBA00049558"/>
    </source>
</evidence>
<evidence type="ECO:0000256" key="8">
    <source>
        <dbReference type="ARBA" id="ARBA00032005"/>
    </source>
</evidence>
<dbReference type="GeneID" id="580762"/>
<dbReference type="EnsemblMetazoa" id="XM_030986767">
    <property type="protein sequence ID" value="XP_030842627"/>
    <property type="gene ID" value="LOC580762"/>
</dbReference>
<dbReference type="InterPro" id="IPR050202">
    <property type="entry name" value="Cyt/Deoxycyt_deaminase"/>
</dbReference>
<dbReference type="GO" id="GO:0055086">
    <property type="term" value="P:nucleobase-containing small molecule metabolic process"/>
    <property type="evidence" value="ECO:0007669"/>
    <property type="project" value="UniProtKB-ARBA"/>
</dbReference>
<evidence type="ECO:0000256" key="5">
    <source>
        <dbReference type="ARBA" id="ARBA00022723"/>
    </source>
</evidence>
<evidence type="ECO:0000256" key="2">
    <source>
        <dbReference type="ARBA" id="ARBA00003949"/>
    </source>
</evidence>
<feature type="binding site" evidence="12">
    <location>
        <position position="95"/>
    </location>
    <ligand>
        <name>Zn(2+)</name>
        <dbReference type="ChEBI" id="CHEBI:29105"/>
        <note>catalytic</note>
    </ligand>
</feature>